<proteinExistence type="predicted"/>
<comment type="caution">
    <text evidence="1">The sequence shown here is derived from an EMBL/GenBank/DDBJ whole genome shotgun (WGS) entry which is preliminary data.</text>
</comment>
<dbReference type="Proteomes" id="UP000886520">
    <property type="component" value="Chromosome 19"/>
</dbReference>
<gene>
    <name evidence="1" type="ORF">GOP47_0019754</name>
</gene>
<evidence type="ECO:0000313" key="1">
    <source>
        <dbReference type="EMBL" id="KAI5065059.1"/>
    </source>
</evidence>
<evidence type="ECO:0000313" key="2">
    <source>
        <dbReference type="Proteomes" id="UP000886520"/>
    </source>
</evidence>
<reference evidence="1" key="1">
    <citation type="submission" date="2021-01" db="EMBL/GenBank/DDBJ databases">
        <title>Adiantum capillus-veneris genome.</title>
        <authorList>
            <person name="Fang Y."/>
            <person name="Liao Q."/>
        </authorList>
    </citation>
    <scope>NUCLEOTIDE SEQUENCE</scope>
    <source>
        <strain evidence="1">H3</strain>
        <tissue evidence="1">Leaf</tissue>
    </source>
</reference>
<protein>
    <submittedName>
        <fullName evidence="1">Uncharacterized protein</fullName>
    </submittedName>
</protein>
<name>A0A9D4UBM9_ADICA</name>
<dbReference type="EMBL" id="JABFUD020000019">
    <property type="protein sequence ID" value="KAI5065059.1"/>
    <property type="molecule type" value="Genomic_DNA"/>
</dbReference>
<organism evidence="1 2">
    <name type="scientific">Adiantum capillus-veneris</name>
    <name type="common">Maidenhair fern</name>
    <dbReference type="NCBI Taxonomy" id="13818"/>
    <lineage>
        <taxon>Eukaryota</taxon>
        <taxon>Viridiplantae</taxon>
        <taxon>Streptophyta</taxon>
        <taxon>Embryophyta</taxon>
        <taxon>Tracheophyta</taxon>
        <taxon>Polypodiopsida</taxon>
        <taxon>Polypodiidae</taxon>
        <taxon>Polypodiales</taxon>
        <taxon>Pteridineae</taxon>
        <taxon>Pteridaceae</taxon>
        <taxon>Vittarioideae</taxon>
        <taxon>Adiantum</taxon>
    </lineage>
</organism>
<keyword evidence="2" id="KW-1185">Reference proteome</keyword>
<dbReference type="AlphaFoldDB" id="A0A9D4UBM9"/>
<accession>A0A9D4UBM9</accession>
<sequence>MVDILGRVGQLSDAAMLINLMPAQPAVLAFMTLIGACQYHLEIAVVIPWQMNMADIEFGNAPADTINEPSDAHKLDLYWGNGTRLNVIIQAILSFEEGLPQSCLVTHEL</sequence>